<evidence type="ECO:0000256" key="5">
    <source>
        <dbReference type="SAM" id="MobiDB-lite"/>
    </source>
</evidence>
<feature type="compositionally biased region" description="Polar residues" evidence="5">
    <location>
        <begin position="494"/>
        <end position="504"/>
    </location>
</feature>
<reference evidence="7 8" key="1">
    <citation type="submission" date="2023-03" db="EMBL/GenBank/DDBJ databases">
        <title>Genome sequence of Lichtheimia ornata CBS 291.66.</title>
        <authorList>
            <person name="Mohabir J.T."/>
            <person name="Shea T.P."/>
            <person name="Kurbessoian T."/>
            <person name="Berby B."/>
            <person name="Fontaine J."/>
            <person name="Livny J."/>
            <person name="Gnirke A."/>
            <person name="Stajich J.E."/>
            <person name="Cuomo C.A."/>
        </authorList>
    </citation>
    <scope>NUCLEOTIDE SEQUENCE [LARGE SCALE GENOMIC DNA]</scope>
    <source>
        <strain evidence="7">CBS 291.66</strain>
    </source>
</reference>
<comment type="subcellular location">
    <subcellularLocation>
        <location evidence="1 3">Nucleus</location>
    </subcellularLocation>
</comment>
<feature type="region of interest" description="Disordered" evidence="5">
    <location>
        <begin position="492"/>
        <end position="526"/>
    </location>
</feature>
<dbReference type="EMBL" id="JARTCD010000005">
    <property type="protein sequence ID" value="KAJ8662137.1"/>
    <property type="molecule type" value="Genomic_DNA"/>
</dbReference>
<keyword evidence="2 3" id="KW-0539">Nucleus</keyword>
<feature type="compositionally biased region" description="Low complexity" evidence="5">
    <location>
        <begin position="52"/>
        <end position="66"/>
    </location>
</feature>
<dbReference type="GO" id="GO:0070822">
    <property type="term" value="C:Sin3-type complex"/>
    <property type="evidence" value="ECO:0007669"/>
    <property type="project" value="TreeGrafter"/>
</dbReference>
<dbReference type="InterPro" id="IPR039774">
    <property type="entry name" value="Sin3-like"/>
</dbReference>
<evidence type="ECO:0000259" key="6">
    <source>
        <dbReference type="SMART" id="SM00761"/>
    </source>
</evidence>
<evidence type="ECO:0000313" key="7">
    <source>
        <dbReference type="EMBL" id="KAJ8662137.1"/>
    </source>
</evidence>
<dbReference type="Pfam" id="PF16879">
    <property type="entry name" value="Sin3a_C"/>
    <property type="match status" value="1"/>
</dbReference>
<feature type="compositionally biased region" description="Polar residues" evidence="5">
    <location>
        <begin position="26"/>
        <end position="38"/>
    </location>
</feature>
<evidence type="ECO:0000256" key="3">
    <source>
        <dbReference type="PROSITE-ProRule" id="PRU00810"/>
    </source>
</evidence>
<organism evidence="7 8">
    <name type="scientific">Lichtheimia ornata</name>
    <dbReference type="NCBI Taxonomy" id="688661"/>
    <lineage>
        <taxon>Eukaryota</taxon>
        <taxon>Fungi</taxon>
        <taxon>Fungi incertae sedis</taxon>
        <taxon>Mucoromycota</taxon>
        <taxon>Mucoromycotina</taxon>
        <taxon>Mucoromycetes</taxon>
        <taxon>Mucorales</taxon>
        <taxon>Lichtheimiaceae</taxon>
        <taxon>Lichtheimia</taxon>
    </lineage>
</organism>
<feature type="compositionally biased region" description="Basic and acidic residues" evidence="5">
    <location>
        <begin position="94"/>
        <end position="107"/>
    </location>
</feature>
<gene>
    <name evidence="7" type="ORF">O0I10_001830</name>
</gene>
<evidence type="ECO:0000313" key="8">
    <source>
        <dbReference type="Proteomes" id="UP001234581"/>
    </source>
</evidence>
<evidence type="ECO:0000256" key="4">
    <source>
        <dbReference type="SAM" id="Coils"/>
    </source>
</evidence>
<feature type="compositionally biased region" description="Low complexity" evidence="5">
    <location>
        <begin position="139"/>
        <end position="149"/>
    </location>
</feature>
<sequence>MGTTPQHNSEECTSSSTSRDKEDNIVDNNDNIGLTTMANDPIQLRRPRHAYEAYSSSYSAHGSQSDIQDDSDSNYEGGSRQQSASPSILSPSSLRDHTDQGTNDKTRLLYCLRARDKRPREDNDTNTQYQTTHMSSLRSSATVSAIISSSEDDDEDEDEFGYPYTAPPLRKKPRLEQQQLDVVNASSIPFIDQVSPKPLSNLDQSTTDRDQFRYSLMDPNEAIEFLTRVKYALDPGEYNRFLDIMRAAKSDSLPTAQIVDSISKIFRGQRELVVGFNRFLPPGYRIIYIPGIDHKHHEAEAELLLDEFKDHRGPFEFQLAYNFMIMLKKQLANKPDVYGSFVKTLKDYEAKRLNGKDVFDIVKKLFADEPKLIREFKKFITHSDGEGESIDALGEVYALKRKQRRQLSLEEEMALVLENGQFFERVRRYINNQVSHQCFLELVNLFNQGIIGVKATIKKAADFLKGDPALLDEFKHLISYGATMPVADGVMKTNGHTNPAQTITKSKDSKREKRTRMKLSNDPGPSYRLISKQADSPTCSGRDALCSQVLNDNYASHPIWASEDGGFIASKKNQAEENLHKVEEQRYNLDRLIDSGTNLLGLLTQMSDAMAKLSPKQRSKYEPPAFLGAGTMMAYKLAIERLYPKEANKIAELLQANPSQTVSPVLKLLKTKLEEWKKKKASSEKAWKEAERDSYYKALDISSGSFKNIDKKIISNKSLITEIECLHFERRDDTRTDPPHMTFHVCDRNVVSDIGELLSLYITSRMDYGLNTIRTMKKFISKFINSFMSGSPPSPKDENQNKVNGFVANDTLYCFTRLFQILYERFETMKDIAKRYDQDPEGTKERYRAELDVKVKKVKHNGVNLTFSEGYYATLLDLVREMIRNGIDPGDFEACARYIFGVEGYKLFTVDKVLHALCLQANHAVTDPDSRDLMKLYADEGEGLPSATLDTVSYYYLKAKEIQSKTSRLYILFAFTTPEEANKCTVSITLMTPEDEIGNERIKSYEDYVAAFKNMGEETSTTTTTTVLGNHARPPFLRRNLQSIPPGDVDTHSGLEHKICLHTYKLFYVIGTEDYMYMPRRRERTGQ</sequence>
<dbReference type="InterPro" id="IPR003822">
    <property type="entry name" value="PAH"/>
</dbReference>
<dbReference type="AlphaFoldDB" id="A0AAD7Y2S4"/>
<dbReference type="Proteomes" id="UP001234581">
    <property type="component" value="Unassembled WGS sequence"/>
</dbReference>
<dbReference type="Pfam" id="PF02671">
    <property type="entry name" value="PAH"/>
    <property type="match status" value="3"/>
</dbReference>
<protein>
    <recommendedName>
        <fullName evidence="6">Histone deacetylase interacting domain-containing protein</fullName>
    </recommendedName>
</protein>
<feature type="compositionally biased region" description="Low complexity" evidence="5">
    <location>
        <begin position="83"/>
        <end position="93"/>
    </location>
</feature>
<dbReference type="Pfam" id="PF08295">
    <property type="entry name" value="Sin3_corepress"/>
    <property type="match status" value="1"/>
</dbReference>
<dbReference type="SMART" id="SM00761">
    <property type="entry name" value="HDAC_interact"/>
    <property type="match status" value="1"/>
</dbReference>
<accession>A0AAD7Y2S4</accession>
<dbReference type="PROSITE" id="PS51477">
    <property type="entry name" value="PAH"/>
    <property type="match status" value="2"/>
</dbReference>
<evidence type="ECO:0000256" key="2">
    <source>
        <dbReference type="ARBA" id="ARBA00023242"/>
    </source>
</evidence>
<feature type="region of interest" description="Disordered" evidence="5">
    <location>
        <begin position="1"/>
        <end position="169"/>
    </location>
</feature>
<keyword evidence="8" id="KW-1185">Reference proteome</keyword>
<dbReference type="GO" id="GO:0000122">
    <property type="term" value="P:negative regulation of transcription by RNA polymerase II"/>
    <property type="evidence" value="ECO:0007669"/>
    <property type="project" value="TreeGrafter"/>
</dbReference>
<evidence type="ECO:0000256" key="1">
    <source>
        <dbReference type="ARBA" id="ARBA00004123"/>
    </source>
</evidence>
<comment type="caution">
    <text evidence="7">The sequence shown here is derived from an EMBL/GenBank/DDBJ whole genome shotgun (WGS) entry which is preliminary data.</text>
</comment>
<name>A0AAD7Y2S4_9FUNG</name>
<dbReference type="GeneID" id="83209248"/>
<keyword evidence="4" id="KW-0175">Coiled coil</keyword>
<feature type="domain" description="Histone deacetylase interacting" evidence="6">
    <location>
        <begin position="519"/>
        <end position="620"/>
    </location>
</feature>
<dbReference type="SUPFAM" id="SSF47762">
    <property type="entry name" value="PAH2 domain"/>
    <property type="match status" value="3"/>
</dbReference>
<dbReference type="RefSeq" id="XP_058347050.1">
    <property type="nucleotide sequence ID" value="XM_058481919.1"/>
</dbReference>
<feature type="compositionally biased region" description="Acidic residues" evidence="5">
    <location>
        <begin position="150"/>
        <end position="160"/>
    </location>
</feature>
<dbReference type="InterPro" id="IPR013194">
    <property type="entry name" value="HDAC_interact_dom"/>
</dbReference>
<feature type="coiled-coil region" evidence="4">
    <location>
        <begin position="666"/>
        <end position="693"/>
    </location>
</feature>
<dbReference type="InterPro" id="IPR031693">
    <property type="entry name" value="Sin3_C"/>
</dbReference>
<proteinExistence type="predicted"/>
<feature type="compositionally biased region" description="Polar residues" evidence="5">
    <location>
        <begin position="1"/>
        <end position="17"/>
    </location>
</feature>
<dbReference type="PANTHER" id="PTHR12346:SF58">
    <property type="entry name" value="PAIRED AMPHIPATHIC HELIX PROTEIN PST2"/>
    <property type="match status" value="1"/>
</dbReference>
<feature type="compositionally biased region" description="Polar residues" evidence="5">
    <location>
        <begin position="125"/>
        <end position="138"/>
    </location>
</feature>
<dbReference type="GO" id="GO:0003714">
    <property type="term" value="F:transcription corepressor activity"/>
    <property type="evidence" value="ECO:0007669"/>
    <property type="project" value="InterPro"/>
</dbReference>
<dbReference type="PANTHER" id="PTHR12346">
    <property type="entry name" value="SIN3B-RELATED"/>
    <property type="match status" value="1"/>
</dbReference>
<dbReference type="Gene3D" id="1.20.1160.11">
    <property type="entry name" value="Paired amphipathic helix"/>
    <property type="match status" value="3"/>
</dbReference>
<dbReference type="InterPro" id="IPR036600">
    <property type="entry name" value="PAH_sf"/>
</dbReference>